<gene>
    <name evidence="2" type="ORF">J2Z48_001561</name>
</gene>
<dbReference type="Proteomes" id="UP001238450">
    <property type="component" value="Unassembled WGS sequence"/>
</dbReference>
<dbReference type="EMBL" id="JAUSUV010000006">
    <property type="protein sequence ID" value="MDQ0417388.1"/>
    <property type="molecule type" value="Genomic_DNA"/>
</dbReference>
<evidence type="ECO:0000256" key="1">
    <source>
        <dbReference type="SAM" id="Phobius"/>
    </source>
</evidence>
<protein>
    <submittedName>
        <fullName evidence="2">SNF family Na+-dependent transporter</fullName>
    </submittedName>
</protein>
<organism evidence="2 3">
    <name type="scientific">Croceifilum oryzae</name>
    <dbReference type="NCBI Taxonomy" id="1553429"/>
    <lineage>
        <taxon>Bacteria</taxon>
        <taxon>Bacillati</taxon>
        <taxon>Bacillota</taxon>
        <taxon>Bacilli</taxon>
        <taxon>Bacillales</taxon>
        <taxon>Thermoactinomycetaceae</taxon>
        <taxon>Croceifilum</taxon>
    </lineage>
</organism>
<keyword evidence="1" id="KW-1133">Transmembrane helix</keyword>
<comment type="caution">
    <text evidence="2">The sequence shown here is derived from an EMBL/GenBank/DDBJ whole genome shotgun (WGS) entry which is preliminary data.</text>
</comment>
<name>A0AAJ1WSW0_9BACL</name>
<dbReference type="AlphaFoldDB" id="A0AAJ1WSW0"/>
<keyword evidence="3" id="KW-1185">Reference proteome</keyword>
<keyword evidence="1" id="KW-0472">Membrane</keyword>
<reference evidence="2 3" key="1">
    <citation type="submission" date="2023-07" db="EMBL/GenBank/DDBJ databases">
        <title>Genomic Encyclopedia of Type Strains, Phase IV (KMG-IV): sequencing the most valuable type-strain genomes for metagenomic binning, comparative biology and taxonomic classification.</title>
        <authorList>
            <person name="Goeker M."/>
        </authorList>
    </citation>
    <scope>NUCLEOTIDE SEQUENCE [LARGE SCALE GENOMIC DNA]</scope>
    <source>
        <strain evidence="2 3">DSM 46876</strain>
    </source>
</reference>
<feature type="transmembrane region" description="Helical" evidence="1">
    <location>
        <begin position="6"/>
        <end position="25"/>
    </location>
</feature>
<feature type="transmembrane region" description="Helical" evidence="1">
    <location>
        <begin position="45"/>
        <end position="67"/>
    </location>
</feature>
<proteinExistence type="predicted"/>
<evidence type="ECO:0000313" key="2">
    <source>
        <dbReference type="EMBL" id="MDQ0417388.1"/>
    </source>
</evidence>
<evidence type="ECO:0000313" key="3">
    <source>
        <dbReference type="Proteomes" id="UP001238450"/>
    </source>
</evidence>
<accession>A0AAJ1WSW0</accession>
<keyword evidence="1" id="KW-0812">Transmembrane</keyword>
<sequence length="68" mass="7740">MLLAFVLLFILACFLPICVMMWVDIIKKVKNTKIDEARNKKAKKIAAWLGGITGFLWLLILGIYSIID</sequence>